<gene>
    <name evidence="1" type="ORF">D3873_05805</name>
</gene>
<protein>
    <submittedName>
        <fullName evidence="1">DUF1798 family protein</fullName>
    </submittedName>
</protein>
<dbReference type="SUPFAM" id="SSF140415">
    <property type="entry name" value="YppE-like"/>
    <property type="match status" value="1"/>
</dbReference>
<proteinExistence type="predicted"/>
<dbReference type="Gene3D" id="1.20.120.440">
    <property type="entry name" value="YppE-like"/>
    <property type="match status" value="1"/>
</dbReference>
<dbReference type="KEGG" id="paek:D3873_05805"/>
<dbReference type="Proteomes" id="UP000265725">
    <property type="component" value="Chromosome"/>
</dbReference>
<dbReference type="RefSeq" id="WP_119883161.1">
    <property type="nucleotide sequence ID" value="NZ_CP032418.1"/>
</dbReference>
<organism evidence="1 2">
    <name type="scientific">Paenisporosarcina cavernae</name>
    <dbReference type="NCBI Taxonomy" id="2320858"/>
    <lineage>
        <taxon>Bacteria</taxon>
        <taxon>Bacillati</taxon>
        <taxon>Bacillota</taxon>
        <taxon>Bacilli</taxon>
        <taxon>Bacillales</taxon>
        <taxon>Caryophanaceae</taxon>
        <taxon>Paenisporosarcina</taxon>
    </lineage>
</organism>
<dbReference type="AlphaFoldDB" id="A0A385YSE5"/>
<dbReference type="InterPro" id="IPR014913">
    <property type="entry name" value="YppE-like"/>
</dbReference>
<name>A0A385YSE5_9BACL</name>
<keyword evidence="2" id="KW-1185">Reference proteome</keyword>
<reference evidence="2" key="1">
    <citation type="submission" date="2018-09" db="EMBL/GenBank/DDBJ databases">
        <authorList>
            <person name="Zhu H."/>
        </authorList>
    </citation>
    <scope>NUCLEOTIDE SEQUENCE [LARGE SCALE GENOMIC DNA]</scope>
    <source>
        <strain evidence="2">K2R23-3</strain>
    </source>
</reference>
<evidence type="ECO:0000313" key="2">
    <source>
        <dbReference type="Proteomes" id="UP000265725"/>
    </source>
</evidence>
<sequence>MLVQLTKELKTEAIASQLRHERMREEDRSPDFFVEVKPHVDHWHTMLAEWEEQTSQFIHKFRPKHIRKEQIDAVVDGFKQYIVQSFYKETGKKRFVLTIQASIYTFDTLIRAIEEEGS</sequence>
<evidence type="ECO:0000313" key="1">
    <source>
        <dbReference type="EMBL" id="AYC29421.1"/>
    </source>
</evidence>
<dbReference type="InterPro" id="IPR023351">
    <property type="entry name" value="YppE-like_sf"/>
</dbReference>
<accession>A0A385YSE5</accession>
<dbReference type="OrthoDB" id="2361079at2"/>
<dbReference type="Pfam" id="PF08807">
    <property type="entry name" value="DUF1798"/>
    <property type="match status" value="1"/>
</dbReference>
<dbReference type="EMBL" id="CP032418">
    <property type="protein sequence ID" value="AYC29421.1"/>
    <property type="molecule type" value="Genomic_DNA"/>
</dbReference>